<dbReference type="EMBL" id="HBUE01177193">
    <property type="protein sequence ID" value="CAG6518377.1"/>
    <property type="molecule type" value="Transcribed_RNA"/>
</dbReference>
<accession>A0A8D8B4E4</accession>
<name>A0A8D8B4E4_CULPI</name>
<dbReference type="EMBL" id="HBUE01282713">
    <property type="protein sequence ID" value="CAG6569910.1"/>
    <property type="molecule type" value="Transcribed_RNA"/>
</dbReference>
<proteinExistence type="predicted"/>
<dbReference type="EMBL" id="HBUE01055539">
    <property type="protein sequence ID" value="CAG6466312.1"/>
    <property type="molecule type" value="Transcribed_RNA"/>
</dbReference>
<sequence>MSIAAVALSLELPALVSHPKCVSRFINCEHRRIFTSFGRVEQKVSKQLQRYENIVQRCHQPACACWKPRNRPRMCSFHASSWNRTNVAAVKVDLILSHQSPPGKINTPWITDDNPQLAR</sequence>
<dbReference type="EMBL" id="HBUE01282712">
    <property type="protein sequence ID" value="CAG6569909.1"/>
    <property type="molecule type" value="Transcribed_RNA"/>
</dbReference>
<evidence type="ECO:0000313" key="1">
    <source>
        <dbReference type="EMBL" id="CAG6466312.1"/>
    </source>
</evidence>
<dbReference type="AlphaFoldDB" id="A0A8D8B4E4"/>
<reference evidence="1" key="1">
    <citation type="submission" date="2021-05" db="EMBL/GenBank/DDBJ databases">
        <authorList>
            <person name="Alioto T."/>
            <person name="Alioto T."/>
            <person name="Gomez Garrido J."/>
        </authorList>
    </citation>
    <scope>NUCLEOTIDE SEQUENCE</scope>
</reference>
<protein>
    <submittedName>
        <fullName evidence="1">(northern house mosquito) hypothetical protein</fullName>
    </submittedName>
</protein>
<organism evidence="1">
    <name type="scientific">Culex pipiens</name>
    <name type="common">House mosquito</name>
    <dbReference type="NCBI Taxonomy" id="7175"/>
    <lineage>
        <taxon>Eukaryota</taxon>
        <taxon>Metazoa</taxon>
        <taxon>Ecdysozoa</taxon>
        <taxon>Arthropoda</taxon>
        <taxon>Hexapoda</taxon>
        <taxon>Insecta</taxon>
        <taxon>Pterygota</taxon>
        <taxon>Neoptera</taxon>
        <taxon>Endopterygota</taxon>
        <taxon>Diptera</taxon>
        <taxon>Nematocera</taxon>
        <taxon>Culicoidea</taxon>
        <taxon>Culicidae</taxon>
        <taxon>Culicinae</taxon>
        <taxon>Culicini</taxon>
        <taxon>Culex</taxon>
        <taxon>Culex</taxon>
    </lineage>
</organism>
<dbReference type="EMBL" id="HBUE01177194">
    <property type="protein sequence ID" value="CAG6518378.1"/>
    <property type="molecule type" value="Transcribed_RNA"/>
</dbReference>